<keyword evidence="9" id="KW-1185">Reference proteome</keyword>
<dbReference type="PROSITE" id="PS50928">
    <property type="entry name" value="ABC_TM1"/>
    <property type="match status" value="1"/>
</dbReference>
<dbReference type="InterPro" id="IPR035906">
    <property type="entry name" value="MetI-like_sf"/>
</dbReference>
<keyword evidence="2 5" id="KW-0812">Transmembrane</keyword>
<comment type="caution">
    <text evidence="8">The sequence shown here is derived from an EMBL/GenBank/DDBJ whole genome shotgun (WGS) entry which is preliminary data.</text>
</comment>
<gene>
    <name evidence="8" type="ORF">HNR11_001708</name>
</gene>
<dbReference type="PANTHER" id="PTHR43759:SF1">
    <property type="entry name" value="GLUCOSE IMPORT SYSTEM PERMEASE PROTEIN GLCT"/>
    <property type="match status" value="1"/>
</dbReference>
<evidence type="ECO:0000256" key="1">
    <source>
        <dbReference type="ARBA" id="ARBA00004141"/>
    </source>
</evidence>
<feature type="transmembrane region" description="Helical" evidence="5">
    <location>
        <begin position="61"/>
        <end position="84"/>
    </location>
</feature>
<dbReference type="Proteomes" id="UP000560069">
    <property type="component" value="Unassembled WGS sequence"/>
</dbReference>
<dbReference type="RefSeq" id="WP_179441953.1">
    <property type="nucleotide sequence ID" value="NZ_BAAALK010000002.1"/>
</dbReference>
<organism evidence="8 9">
    <name type="scientific">Nesterenkonia sandarakina</name>
    <dbReference type="NCBI Taxonomy" id="272918"/>
    <lineage>
        <taxon>Bacteria</taxon>
        <taxon>Bacillati</taxon>
        <taxon>Actinomycetota</taxon>
        <taxon>Actinomycetes</taxon>
        <taxon>Micrococcales</taxon>
        <taxon>Micrococcaceae</taxon>
        <taxon>Nesterenkonia</taxon>
    </lineage>
</organism>
<evidence type="ECO:0000256" key="5">
    <source>
        <dbReference type="RuleBase" id="RU363032"/>
    </source>
</evidence>
<dbReference type="AlphaFoldDB" id="A0A7Z0EA20"/>
<dbReference type="Gene3D" id="1.10.3720.10">
    <property type="entry name" value="MetI-like"/>
    <property type="match status" value="1"/>
</dbReference>
<comment type="subcellular location">
    <subcellularLocation>
        <location evidence="5">Cell membrane</location>
        <topology evidence="5">Multi-pass membrane protein</topology>
    </subcellularLocation>
    <subcellularLocation>
        <location evidence="1">Membrane</location>
        <topology evidence="1">Multi-pass membrane protein</topology>
    </subcellularLocation>
</comment>
<comment type="similarity">
    <text evidence="5">Belongs to the binding-protein-dependent transport system permease family.</text>
</comment>
<feature type="domain" description="ABC transmembrane type-1" evidence="7">
    <location>
        <begin position="57"/>
        <end position="268"/>
    </location>
</feature>
<feature type="region of interest" description="Disordered" evidence="6">
    <location>
        <begin position="276"/>
        <end position="302"/>
    </location>
</feature>
<evidence type="ECO:0000256" key="2">
    <source>
        <dbReference type="ARBA" id="ARBA00022692"/>
    </source>
</evidence>
<keyword evidence="4 5" id="KW-0472">Membrane</keyword>
<dbReference type="InterPro" id="IPR052730">
    <property type="entry name" value="Sugar_ABC_transporter"/>
</dbReference>
<dbReference type="GO" id="GO:0005886">
    <property type="term" value="C:plasma membrane"/>
    <property type="evidence" value="ECO:0007669"/>
    <property type="project" value="UniProtKB-SubCell"/>
</dbReference>
<sequence>MSRAALLAAPAVLLVVLVLGAALLTALLQSLGLLPLFGDPEFSTAAWTDGGALAESAGVSLYIAATSTLLAVVLGFLIAAYALTAGRGGRLVAALSAATIPIPHLVASGAIGLLLTDAGFLARLFGMPEGFPQLVGTDWWTAAILEFAWKESAFVALVVLGGISRSAAALSETAATLGASARQRILHVILPLARLPLSVAGLVVFVYTFGSYEAPWLLGPVAPEPLSVRAVRLFGSVDLAARPEAMATALTSVGIAVAVIGLAVLGLALLARGSRRRSRRRSGRHSQHPSPLRSSRRSGAGS</sequence>
<dbReference type="InterPro" id="IPR000515">
    <property type="entry name" value="MetI-like"/>
</dbReference>
<name>A0A7Z0EA20_9MICC</name>
<evidence type="ECO:0000259" key="7">
    <source>
        <dbReference type="PROSITE" id="PS50928"/>
    </source>
</evidence>
<keyword evidence="3 5" id="KW-1133">Transmembrane helix</keyword>
<keyword evidence="5" id="KW-0813">Transport</keyword>
<evidence type="ECO:0000256" key="4">
    <source>
        <dbReference type="ARBA" id="ARBA00023136"/>
    </source>
</evidence>
<dbReference type="PANTHER" id="PTHR43759">
    <property type="entry name" value="TREHALOSE TRANSPORT SYSTEM PERMEASE PROTEIN SUGA"/>
    <property type="match status" value="1"/>
</dbReference>
<feature type="transmembrane region" description="Helical" evidence="5">
    <location>
        <begin position="139"/>
        <end position="164"/>
    </location>
</feature>
<evidence type="ECO:0000313" key="8">
    <source>
        <dbReference type="EMBL" id="NYJ17174.1"/>
    </source>
</evidence>
<evidence type="ECO:0000256" key="6">
    <source>
        <dbReference type="SAM" id="MobiDB-lite"/>
    </source>
</evidence>
<evidence type="ECO:0000256" key="3">
    <source>
        <dbReference type="ARBA" id="ARBA00022989"/>
    </source>
</evidence>
<reference evidence="8 9" key="1">
    <citation type="submission" date="2020-07" db="EMBL/GenBank/DDBJ databases">
        <title>Sequencing the genomes of 1000 actinobacteria strains.</title>
        <authorList>
            <person name="Klenk H.-P."/>
        </authorList>
    </citation>
    <scope>NUCLEOTIDE SEQUENCE [LARGE SCALE GENOMIC DNA]</scope>
    <source>
        <strain evidence="8 9">DSM 15664</strain>
    </source>
</reference>
<feature type="transmembrane region" description="Helical" evidence="5">
    <location>
        <begin position="245"/>
        <end position="271"/>
    </location>
</feature>
<protein>
    <submittedName>
        <fullName evidence="8">Putative spermidine/putrescine transport system permease protein</fullName>
    </submittedName>
</protein>
<dbReference type="SUPFAM" id="SSF161098">
    <property type="entry name" value="MetI-like"/>
    <property type="match status" value="1"/>
</dbReference>
<proteinExistence type="inferred from homology"/>
<feature type="transmembrane region" description="Helical" evidence="5">
    <location>
        <begin position="185"/>
        <end position="209"/>
    </location>
</feature>
<feature type="compositionally biased region" description="Basic residues" evidence="6">
    <location>
        <begin position="276"/>
        <end position="287"/>
    </location>
</feature>
<accession>A0A7Z0EA20</accession>
<evidence type="ECO:0000313" key="9">
    <source>
        <dbReference type="Proteomes" id="UP000560069"/>
    </source>
</evidence>
<dbReference type="EMBL" id="JACCFQ010000001">
    <property type="protein sequence ID" value="NYJ17174.1"/>
    <property type="molecule type" value="Genomic_DNA"/>
</dbReference>
<dbReference type="CDD" id="cd06261">
    <property type="entry name" value="TM_PBP2"/>
    <property type="match status" value="1"/>
</dbReference>
<dbReference type="Pfam" id="PF00528">
    <property type="entry name" value="BPD_transp_1"/>
    <property type="match status" value="1"/>
</dbReference>
<dbReference type="GO" id="GO:0055085">
    <property type="term" value="P:transmembrane transport"/>
    <property type="evidence" value="ECO:0007669"/>
    <property type="project" value="InterPro"/>
</dbReference>